<reference evidence="1" key="1">
    <citation type="submission" date="2020-02" db="EMBL/GenBank/DDBJ databases">
        <title>Genome sequencing of the panga catfish, Pangasius djambal.</title>
        <authorList>
            <person name="Wen M."/>
            <person name="Zahm M."/>
            <person name="Roques C."/>
            <person name="Cabau C."/>
            <person name="Klopp C."/>
            <person name="Donnadieu C."/>
            <person name="Jouanno E."/>
            <person name="Avarre J.-C."/>
            <person name="Campet M."/>
            <person name="Ha T."/>
            <person name="Dugue R."/>
            <person name="Lampietro C."/>
            <person name="Louis A."/>
            <person name="Herpin A."/>
            <person name="Echchiki A."/>
            <person name="Berthelot C."/>
            <person name="Parey E."/>
            <person name="Roest-Crollius H."/>
            <person name="Braasch I."/>
            <person name="Postlethwait J.H."/>
            <person name="Bobe J."/>
            <person name="Montfort J."/>
            <person name="Bouchez O."/>
            <person name="Begum T."/>
            <person name="Schartl M."/>
            <person name="Gustiano R."/>
            <person name="Guiguen Y."/>
        </authorList>
    </citation>
    <scope>NUCLEOTIDE SEQUENCE</scope>
    <source>
        <strain evidence="1">Pdj_M5554</strain>
    </source>
</reference>
<proteinExistence type="predicted"/>
<organism evidence="1 2">
    <name type="scientific">Pangasius djambal</name>
    <dbReference type="NCBI Taxonomy" id="1691987"/>
    <lineage>
        <taxon>Eukaryota</taxon>
        <taxon>Metazoa</taxon>
        <taxon>Chordata</taxon>
        <taxon>Craniata</taxon>
        <taxon>Vertebrata</taxon>
        <taxon>Euteleostomi</taxon>
        <taxon>Actinopterygii</taxon>
        <taxon>Neopterygii</taxon>
        <taxon>Teleostei</taxon>
        <taxon>Ostariophysi</taxon>
        <taxon>Siluriformes</taxon>
        <taxon>Pangasiidae</taxon>
        <taxon>Pangasius</taxon>
    </lineage>
</organism>
<sequence length="188" mass="21485">MPISTSLDWGRRACSQGWRWDSSPRSQRQKLSTAFKLNFWPSGGMKITMNLRFCLLFMASLSLGGCWEAPWFCHGHECPVYTVVNTNEGFEERRYDASQWITTDIPSTRDKDIQDGFWKLYYFMQGKNKEGKEIAMTRPVVVSVSEAVESGGRHVSISFFISANIVLPEPNDDIIKKKDLPAATVYVR</sequence>
<dbReference type="Proteomes" id="UP000830395">
    <property type="component" value="Chromosome 3"/>
</dbReference>
<name>A0ACC5Y6N1_9TELE</name>
<comment type="caution">
    <text evidence="1">The sequence shown here is derived from an EMBL/GenBank/DDBJ whole genome shotgun (WGS) entry which is preliminary data.</text>
</comment>
<dbReference type="EMBL" id="CM040977">
    <property type="protein sequence ID" value="MCJ8730766.1"/>
    <property type="molecule type" value="Genomic_DNA"/>
</dbReference>
<protein>
    <submittedName>
        <fullName evidence="1">Uncharacterized protein</fullName>
    </submittedName>
</protein>
<evidence type="ECO:0000313" key="1">
    <source>
        <dbReference type="EMBL" id="MCJ8730766.1"/>
    </source>
</evidence>
<gene>
    <name evidence="1" type="ORF">PDJAM_G00188130</name>
</gene>
<accession>A0ACC5Y6N1</accession>
<keyword evidence="2" id="KW-1185">Reference proteome</keyword>
<evidence type="ECO:0000313" key="2">
    <source>
        <dbReference type="Proteomes" id="UP000830395"/>
    </source>
</evidence>